<dbReference type="RefSeq" id="WP_002619387.1">
    <property type="nucleotide sequence ID" value="NC_014623.1"/>
</dbReference>
<evidence type="ECO:0000313" key="4">
    <source>
        <dbReference type="Proteomes" id="UP000001351"/>
    </source>
</evidence>
<sequence length="224" mass="23800">MDELSPEALPDGTLWGSWRVKRRAGYGTYGAVYQAHRRGRFHWKHRRSVNTHYQATPADDVYALGVTAYRLCTGIYPPPATDPSIVGDDGRDTQEVLVPPSQLKPLAPALERLILRMLSDRPQDRGSAVELASAMEAAADAAGAEADVPLNPSSRTSGVTSPPAPAPRQAGNWSGVLLPLIAGVLILVVESLRWEGFLAPPSGMTDGGTGGVADAAVEELPVSR</sequence>
<organism evidence="3 5">
    <name type="scientific">Stigmatella aurantiaca (strain DW4/3-1)</name>
    <dbReference type="NCBI Taxonomy" id="378806"/>
    <lineage>
        <taxon>Bacteria</taxon>
        <taxon>Pseudomonadati</taxon>
        <taxon>Myxococcota</taxon>
        <taxon>Myxococcia</taxon>
        <taxon>Myxococcales</taxon>
        <taxon>Cystobacterineae</taxon>
        <taxon>Archangiaceae</taxon>
        <taxon>Stigmatella</taxon>
    </lineage>
</organism>
<keyword evidence="3" id="KW-0418">Kinase</keyword>
<keyword evidence="3" id="KW-0808">Transferase</keyword>
<dbReference type="EMBL" id="AAMD01000256">
    <property type="protein sequence ID" value="EAU62253.1"/>
    <property type="molecule type" value="Genomic_DNA"/>
</dbReference>
<dbReference type="STRING" id="378806.STAUR_4345"/>
<name>Q08P44_STIAD</name>
<feature type="compositionally biased region" description="Polar residues" evidence="1">
    <location>
        <begin position="151"/>
        <end position="160"/>
    </location>
</feature>
<dbReference type="GO" id="GO:0016301">
    <property type="term" value="F:kinase activity"/>
    <property type="evidence" value="ECO:0007669"/>
    <property type="project" value="UniProtKB-KW"/>
</dbReference>
<dbReference type="eggNOG" id="COG0515">
    <property type="taxonomic scope" value="Bacteria"/>
</dbReference>
<evidence type="ECO:0000256" key="1">
    <source>
        <dbReference type="SAM" id="MobiDB-lite"/>
    </source>
</evidence>
<reference evidence="3 5" key="1">
    <citation type="submission" date="2006-04" db="EMBL/GenBank/DDBJ databases">
        <authorList>
            <person name="Nierman W.C."/>
        </authorList>
    </citation>
    <scope>NUCLEOTIDE SEQUENCE [LARGE SCALE GENOMIC DNA]</scope>
    <source>
        <strain evidence="3 5">DW4/3-1</strain>
    </source>
</reference>
<feature type="region of interest" description="Disordered" evidence="1">
    <location>
        <begin position="143"/>
        <end position="168"/>
    </location>
</feature>
<evidence type="ECO:0000313" key="2">
    <source>
        <dbReference type="EMBL" id="ADO72125.1"/>
    </source>
</evidence>
<dbReference type="InterPro" id="IPR011009">
    <property type="entry name" value="Kinase-like_dom_sf"/>
</dbReference>
<gene>
    <name evidence="2" type="ordered locus">STAUR_4345</name>
    <name evidence="3" type="ORF">STIAU_6565</name>
</gene>
<protein>
    <submittedName>
        <fullName evidence="3">Protein kinase</fullName>
    </submittedName>
</protein>
<dbReference type="AlphaFoldDB" id="Q08P44"/>
<reference evidence="2 4" key="2">
    <citation type="journal article" date="2011" name="Mol. Biol. Evol.">
        <title>Comparative genomic analysis of fruiting body formation in Myxococcales.</title>
        <authorList>
            <person name="Huntley S."/>
            <person name="Hamann N."/>
            <person name="Wegener-Feldbrugge S."/>
            <person name="Treuner-Lange A."/>
            <person name="Kube M."/>
            <person name="Reinhardt R."/>
            <person name="Klages S."/>
            <person name="Muller R."/>
            <person name="Ronning C.M."/>
            <person name="Nierman W.C."/>
            <person name="Sogaard-Andersen L."/>
        </authorList>
    </citation>
    <scope>NUCLEOTIDE SEQUENCE [LARGE SCALE GENOMIC DNA]</scope>
    <source>
        <strain evidence="2 4">DW4/3-1</strain>
    </source>
</reference>
<evidence type="ECO:0000313" key="5">
    <source>
        <dbReference type="Proteomes" id="UP000032702"/>
    </source>
</evidence>
<dbReference type="Proteomes" id="UP000032702">
    <property type="component" value="Unassembled WGS sequence"/>
</dbReference>
<dbReference type="SUPFAM" id="SSF56112">
    <property type="entry name" value="Protein kinase-like (PK-like)"/>
    <property type="match status" value="1"/>
</dbReference>
<dbReference type="KEGG" id="sur:STAUR_4345"/>
<dbReference type="OrthoDB" id="5313151at2"/>
<dbReference type="PATRIC" id="fig|378806.16.peg.1004"/>
<keyword evidence="4" id="KW-1185">Reference proteome</keyword>
<dbReference type="Proteomes" id="UP000001351">
    <property type="component" value="Chromosome"/>
</dbReference>
<evidence type="ECO:0000313" key="3">
    <source>
        <dbReference type="EMBL" id="EAU62253.1"/>
    </source>
</evidence>
<proteinExistence type="predicted"/>
<dbReference type="EMBL" id="CP002271">
    <property type="protein sequence ID" value="ADO72125.1"/>
    <property type="molecule type" value="Genomic_DNA"/>
</dbReference>
<dbReference type="HOGENOM" id="CLU_1234398_0_0_7"/>
<accession>Q08P44</accession>
<dbReference type="Gene3D" id="1.10.510.10">
    <property type="entry name" value="Transferase(Phosphotransferase) domain 1"/>
    <property type="match status" value="1"/>
</dbReference>